<evidence type="ECO:0000256" key="2">
    <source>
        <dbReference type="ARBA" id="ARBA00022475"/>
    </source>
</evidence>
<sequence>MALSTYFSPWRQRLHNHPTLSGRLVITGLLAATALLMSYLDLATLAAGLGLFLWGMGYLERGIKQLSGGKLERWLHRATGTQPRALAFGALATATVQSSSLITLLSMSFVSAGLVTLPSAIALLFGANLGTTTGAWLMATFGLGFDLARYAMPFLAAGLIGSRLLAKRYRGYAYLLMGVGLLFLGIDFMKLGFSAWQNGLSLEGFAGEQFWHWPLYVLFGVIATVVMQSSHATLLITLAALASGQLPYLPALAVAIGANVGTTVTALLGALGASIAARRLAGAHVVFNLFTGAVALLLLLPLAWLVDQISSVIGIGAEAWPLKLALFHTLFNVLGIVLMLPAIPALARALERIFPASTKQPYAQARYLEASALQLPDTAINALEQECRRLERHAYHVLCSAILMRSADVLGHPPKRQKATALIDPSAWPAVNERYHERIKPLLSEILAFYARIDTPLTKAQQTHIQLRLQRIFRLVEAVRFGEVLQRSLLRHAARTSPLRDAHDALRLAVAQGLNQLSQGQNEGNTDISMTAVVEPLDTISQQWQREIATRLRSERLDPALASTLMNDLHQAQRLIYALTPSDREVVTFSSSLPSPQCLGINN</sequence>
<evidence type="ECO:0000256" key="5">
    <source>
        <dbReference type="ARBA" id="ARBA00023136"/>
    </source>
</evidence>
<feature type="transmembrane region" description="Helical" evidence="6">
    <location>
        <begin position="248"/>
        <end position="273"/>
    </location>
</feature>
<dbReference type="PANTHER" id="PTHR10010:SF46">
    <property type="entry name" value="SODIUM-DEPENDENT PHOSPHATE TRANSPORT PROTEIN 2B"/>
    <property type="match status" value="1"/>
</dbReference>
<keyword evidence="5 6" id="KW-0472">Membrane</keyword>
<keyword evidence="2" id="KW-1003">Cell membrane</keyword>
<dbReference type="GO" id="GO:0044341">
    <property type="term" value="P:sodium-dependent phosphate transport"/>
    <property type="evidence" value="ECO:0007669"/>
    <property type="project" value="InterPro"/>
</dbReference>
<feature type="transmembrane region" description="Helical" evidence="6">
    <location>
        <begin position="285"/>
        <end position="306"/>
    </location>
</feature>
<feature type="transmembrane region" description="Helical" evidence="6">
    <location>
        <begin position="20"/>
        <end position="39"/>
    </location>
</feature>
<keyword evidence="4 6" id="KW-1133">Transmembrane helix</keyword>
<organism evidence="7 8">
    <name type="scientific">Vreelandella salicampi</name>
    <dbReference type="NCBI Taxonomy" id="1449798"/>
    <lineage>
        <taxon>Bacteria</taxon>
        <taxon>Pseudomonadati</taxon>
        <taxon>Pseudomonadota</taxon>
        <taxon>Gammaproteobacteria</taxon>
        <taxon>Oceanospirillales</taxon>
        <taxon>Halomonadaceae</taxon>
        <taxon>Vreelandella</taxon>
    </lineage>
</organism>
<dbReference type="NCBIfam" id="NF037997">
    <property type="entry name" value="Na_Pi_symport"/>
    <property type="match status" value="1"/>
</dbReference>
<gene>
    <name evidence="7" type="ORF">HZS81_17285</name>
</gene>
<dbReference type="GO" id="GO:0005436">
    <property type="term" value="F:sodium:phosphate symporter activity"/>
    <property type="evidence" value="ECO:0007669"/>
    <property type="project" value="InterPro"/>
</dbReference>
<dbReference type="EMBL" id="JACCDF010000022">
    <property type="protein sequence ID" value="NYS62510.1"/>
    <property type="molecule type" value="Genomic_DNA"/>
</dbReference>
<dbReference type="RefSeq" id="WP_179931766.1">
    <property type="nucleotide sequence ID" value="NZ_JACCDF010000022.1"/>
</dbReference>
<keyword evidence="3 6" id="KW-0812">Transmembrane</keyword>
<keyword evidence="8" id="KW-1185">Reference proteome</keyword>
<accession>A0A7Z0LP64</accession>
<evidence type="ECO:0000256" key="1">
    <source>
        <dbReference type="ARBA" id="ARBA00004651"/>
    </source>
</evidence>
<feature type="transmembrane region" description="Helical" evidence="6">
    <location>
        <begin position="213"/>
        <end position="242"/>
    </location>
</feature>
<feature type="transmembrane region" description="Helical" evidence="6">
    <location>
        <begin position="150"/>
        <end position="166"/>
    </location>
</feature>
<dbReference type="Pfam" id="PF02690">
    <property type="entry name" value="Na_Pi_cotrans"/>
    <property type="match status" value="2"/>
</dbReference>
<comment type="caution">
    <text evidence="7">The sequence shown here is derived from an EMBL/GenBank/DDBJ whole genome shotgun (WGS) entry which is preliminary data.</text>
</comment>
<dbReference type="Proteomes" id="UP000586119">
    <property type="component" value="Unassembled WGS sequence"/>
</dbReference>
<evidence type="ECO:0000256" key="3">
    <source>
        <dbReference type="ARBA" id="ARBA00022692"/>
    </source>
</evidence>
<dbReference type="InterPro" id="IPR003841">
    <property type="entry name" value="Na/Pi_transpt"/>
</dbReference>
<feature type="transmembrane region" description="Helical" evidence="6">
    <location>
        <begin position="172"/>
        <end position="193"/>
    </location>
</feature>
<evidence type="ECO:0000256" key="6">
    <source>
        <dbReference type="SAM" id="Phobius"/>
    </source>
</evidence>
<dbReference type="PANTHER" id="PTHR10010">
    <property type="entry name" value="SOLUTE CARRIER FAMILY 34 SODIUM PHOSPHATE , MEMBER 2-RELATED"/>
    <property type="match status" value="1"/>
</dbReference>
<evidence type="ECO:0000256" key="4">
    <source>
        <dbReference type="ARBA" id="ARBA00022989"/>
    </source>
</evidence>
<proteinExistence type="predicted"/>
<dbReference type="AlphaFoldDB" id="A0A7Z0LP64"/>
<name>A0A7Z0LP64_9GAMM</name>
<evidence type="ECO:0000313" key="8">
    <source>
        <dbReference type="Proteomes" id="UP000586119"/>
    </source>
</evidence>
<evidence type="ECO:0000313" key="7">
    <source>
        <dbReference type="EMBL" id="NYS62510.1"/>
    </source>
</evidence>
<feature type="transmembrane region" description="Helical" evidence="6">
    <location>
        <begin position="326"/>
        <end position="347"/>
    </location>
</feature>
<comment type="subcellular location">
    <subcellularLocation>
        <location evidence="1">Cell membrane</location>
        <topology evidence="1">Multi-pass membrane protein</topology>
    </subcellularLocation>
</comment>
<protein>
    <submittedName>
        <fullName evidence="7">Na/Pi cotransporter family protein</fullName>
    </submittedName>
</protein>
<reference evidence="7 8" key="1">
    <citation type="journal article" date="2015" name="Int. J. Syst. Evol. Microbiol.">
        <title>Halomonas salicampi sp. nov., a halotolerant and alkalitolerant bacterium isolated from a saltern soil.</title>
        <authorList>
            <person name="Lee J.C."/>
            <person name="Kim Y.S."/>
            <person name="Yun B.S."/>
            <person name="Whang K.S."/>
        </authorList>
    </citation>
    <scope>NUCLEOTIDE SEQUENCE [LARGE SCALE GENOMIC DNA]</scope>
    <source>
        <strain evidence="7 8">BH103</strain>
    </source>
</reference>
<dbReference type="GO" id="GO:0005886">
    <property type="term" value="C:plasma membrane"/>
    <property type="evidence" value="ECO:0007669"/>
    <property type="project" value="UniProtKB-SubCell"/>
</dbReference>